<sequence>MILAMNKTTKTDCEETIWNAINTCPVPDIVHYLNRNYIKNMKKWALWACQHSSILLQVTTTNPLESYHSELKRITSKQHEFISACNKIIKLDYKKELDSEKTAINFFQKCISIFDFNDETIEQIHKFPYPIQKLMTSEITAMNKRVEKRKLLPNLIAPKCTCLFFCRYLVPCKHIFHQHLFGQASNKLLTINIWKRLQDMFVKEGIAIYEGNKITKILVPVQTLEEKEMKARRLHIGEIMEKIYDRYRTTEKKSNENIATEFIKRLDMLLSQILNKYTITEI</sequence>
<name>A0A9N9F4I9_9GLOM</name>
<proteinExistence type="predicted"/>
<accession>A0A9N9F4I9</accession>
<dbReference type="Proteomes" id="UP000789759">
    <property type="component" value="Unassembled WGS sequence"/>
</dbReference>
<dbReference type="EMBL" id="CAJVQA010001294">
    <property type="protein sequence ID" value="CAG8509342.1"/>
    <property type="molecule type" value="Genomic_DNA"/>
</dbReference>
<gene>
    <name evidence="1" type="ORF">CPELLU_LOCUS2838</name>
</gene>
<evidence type="ECO:0000313" key="2">
    <source>
        <dbReference type="Proteomes" id="UP000789759"/>
    </source>
</evidence>
<dbReference type="AlphaFoldDB" id="A0A9N9F4I9"/>
<organism evidence="1 2">
    <name type="scientific">Cetraspora pellucida</name>
    <dbReference type="NCBI Taxonomy" id="1433469"/>
    <lineage>
        <taxon>Eukaryota</taxon>
        <taxon>Fungi</taxon>
        <taxon>Fungi incertae sedis</taxon>
        <taxon>Mucoromycota</taxon>
        <taxon>Glomeromycotina</taxon>
        <taxon>Glomeromycetes</taxon>
        <taxon>Diversisporales</taxon>
        <taxon>Gigasporaceae</taxon>
        <taxon>Cetraspora</taxon>
    </lineage>
</organism>
<protein>
    <submittedName>
        <fullName evidence="1">15205_t:CDS:1</fullName>
    </submittedName>
</protein>
<evidence type="ECO:0000313" key="1">
    <source>
        <dbReference type="EMBL" id="CAG8509342.1"/>
    </source>
</evidence>
<reference evidence="1" key="1">
    <citation type="submission" date="2021-06" db="EMBL/GenBank/DDBJ databases">
        <authorList>
            <person name="Kallberg Y."/>
            <person name="Tangrot J."/>
            <person name="Rosling A."/>
        </authorList>
    </citation>
    <scope>NUCLEOTIDE SEQUENCE</scope>
    <source>
        <strain evidence="1">FL966</strain>
    </source>
</reference>
<comment type="caution">
    <text evidence="1">The sequence shown here is derived from an EMBL/GenBank/DDBJ whole genome shotgun (WGS) entry which is preliminary data.</text>
</comment>
<keyword evidence="2" id="KW-1185">Reference proteome</keyword>
<dbReference type="OrthoDB" id="5330842at2759"/>